<name>K7F4P2_PELSI</name>
<keyword evidence="2" id="KW-1185">Reference proteome</keyword>
<dbReference type="Proteomes" id="UP000007267">
    <property type="component" value="Unassembled WGS sequence"/>
</dbReference>
<dbReference type="HOGENOM" id="CLU_021316_5_1_1"/>
<proteinExistence type="predicted"/>
<dbReference type="AlphaFoldDB" id="K7F4P2"/>
<sequence length="464" mass="53396">EWENEFLFTNIKDKSVCLICHQSLSLSKRSNLERHHTTVHRKFKDSFPLNGMLRTKKVNELKAILKARQSFFKPAAKGKACTEASFRICHLLAKHKKSFTDGEIIKEAMIVMTDTAQLIFAHMVFKDMTIKEDLLTLLPLNERTRGEDIYNTFKKYVLEKNIPIKKLVSITTDGAPATLGANAGFVAFCRNDSDVPSFVNYHCIIHQQVVASKVMDFCPIMKVVVKILNSIRARPLQHRLFKSLLNKLDAACGELILHADVRWLSQGKVLQRFLELMPEINTFLKSRNEVYSELSDSAWLLDFGFLTDMTSKLSELNCELQGKDRDLAHMLSAVNAFKLKLGLWSSELENKTLHDFPSLGGILEKMNERENFCARMKKLADEFNRRFQELDVVESIVMFVLNPFLQVFHLQSNGLNMEIITMQNDIELKVRAKDSDFWRMVNREKYPLLSSCAFKVKAYFGSTY</sequence>
<evidence type="ECO:0000313" key="1">
    <source>
        <dbReference type="Ensembl" id="ENSPSIP00000003002.1"/>
    </source>
</evidence>
<reference evidence="2" key="1">
    <citation type="submission" date="2011-10" db="EMBL/GenBank/DDBJ databases">
        <authorList>
            <consortium name="Soft-shell Turtle Genome Consortium"/>
        </authorList>
    </citation>
    <scope>NUCLEOTIDE SEQUENCE [LARGE SCALE GENOMIC DNA]</scope>
    <source>
        <strain evidence="2">Daiwa-1</strain>
    </source>
</reference>
<dbReference type="OMA" id="FPKFVSY"/>
<dbReference type="eggNOG" id="ENOG502QVB1">
    <property type="taxonomic scope" value="Eukaryota"/>
</dbReference>
<accession>K7F4P2</accession>
<dbReference type="GeneTree" id="ENSGT00950000182812"/>
<evidence type="ECO:0008006" key="3">
    <source>
        <dbReference type="Google" id="ProtNLM"/>
    </source>
</evidence>
<dbReference type="Ensembl" id="ENSPSIT00000003014.1">
    <property type="protein sequence ID" value="ENSPSIP00000003002.1"/>
    <property type="gene ID" value="ENSPSIG00000002902.1"/>
</dbReference>
<dbReference type="PANTHER" id="PTHR45913:SF21">
    <property type="entry name" value="DUF4371 DOMAIN-CONTAINING PROTEIN"/>
    <property type="match status" value="1"/>
</dbReference>
<evidence type="ECO:0000313" key="2">
    <source>
        <dbReference type="Proteomes" id="UP000007267"/>
    </source>
</evidence>
<dbReference type="PANTHER" id="PTHR45913">
    <property type="entry name" value="EPM2A-INTERACTING PROTEIN 1"/>
    <property type="match status" value="1"/>
</dbReference>
<dbReference type="InterPro" id="IPR012337">
    <property type="entry name" value="RNaseH-like_sf"/>
</dbReference>
<protein>
    <recommendedName>
        <fullName evidence="3">SPIN-DOC-like zinc-finger domain-containing protein</fullName>
    </recommendedName>
</protein>
<dbReference type="EMBL" id="AGCU01049281">
    <property type="status" value="NOT_ANNOTATED_CDS"/>
    <property type="molecule type" value="Genomic_DNA"/>
</dbReference>
<reference evidence="1" key="4">
    <citation type="submission" date="2025-09" db="UniProtKB">
        <authorList>
            <consortium name="Ensembl"/>
        </authorList>
    </citation>
    <scope>IDENTIFICATION</scope>
</reference>
<reference evidence="2" key="2">
    <citation type="journal article" date="2013" name="Nat. Genet.">
        <title>The draft genomes of soft-shell turtle and green sea turtle yield insights into the development and evolution of the turtle-specific body plan.</title>
        <authorList>
            <person name="Wang Z."/>
            <person name="Pascual-Anaya J."/>
            <person name="Zadissa A."/>
            <person name="Li W."/>
            <person name="Niimura Y."/>
            <person name="Huang Z."/>
            <person name="Li C."/>
            <person name="White S."/>
            <person name="Xiong Z."/>
            <person name="Fang D."/>
            <person name="Wang B."/>
            <person name="Ming Y."/>
            <person name="Chen Y."/>
            <person name="Zheng Y."/>
            <person name="Kuraku S."/>
            <person name="Pignatelli M."/>
            <person name="Herrero J."/>
            <person name="Beal K."/>
            <person name="Nozawa M."/>
            <person name="Li Q."/>
            <person name="Wang J."/>
            <person name="Zhang H."/>
            <person name="Yu L."/>
            <person name="Shigenobu S."/>
            <person name="Wang J."/>
            <person name="Liu J."/>
            <person name="Flicek P."/>
            <person name="Searle S."/>
            <person name="Wang J."/>
            <person name="Kuratani S."/>
            <person name="Yin Y."/>
            <person name="Aken B."/>
            <person name="Zhang G."/>
            <person name="Irie N."/>
        </authorList>
    </citation>
    <scope>NUCLEOTIDE SEQUENCE [LARGE SCALE GENOMIC DNA]</scope>
    <source>
        <strain evidence="2">Daiwa-1</strain>
    </source>
</reference>
<reference evidence="1" key="3">
    <citation type="submission" date="2025-08" db="UniProtKB">
        <authorList>
            <consortium name="Ensembl"/>
        </authorList>
    </citation>
    <scope>IDENTIFICATION</scope>
</reference>
<dbReference type="SUPFAM" id="SSF53098">
    <property type="entry name" value="Ribonuclease H-like"/>
    <property type="match status" value="1"/>
</dbReference>
<organism evidence="1 2">
    <name type="scientific">Pelodiscus sinensis</name>
    <name type="common">Chinese softshell turtle</name>
    <name type="synonym">Trionyx sinensis</name>
    <dbReference type="NCBI Taxonomy" id="13735"/>
    <lineage>
        <taxon>Eukaryota</taxon>
        <taxon>Metazoa</taxon>
        <taxon>Chordata</taxon>
        <taxon>Craniata</taxon>
        <taxon>Vertebrata</taxon>
        <taxon>Euteleostomi</taxon>
        <taxon>Archelosauria</taxon>
        <taxon>Testudinata</taxon>
        <taxon>Testudines</taxon>
        <taxon>Cryptodira</taxon>
        <taxon>Trionychia</taxon>
        <taxon>Trionychidae</taxon>
        <taxon>Pelodiscus</taxon>
    </lineage>
</organism>